<evidence type="ECO:0000313" key="1">
    <source>
        <dbReference type="EMBL" id="KAL3317155.1"/>
    </source>
</evidence>
<dbReference type="Proteomes" id="UP001626550">
    <property type="component" value="Unassembled WGS sequence"/>
</dbReference>
<protein>
    <submittedName>
        <fullName evidence="1">Uncharacterized protein</fullName>
    </submittedName>
</protein>
<name>A0ABD2QC70_9PLAT</name>
<evidence type="ECO:0000313" key="2">
    <source>
        <dbReference type="Proteomes" id="UP001626550"/>
    </source>
</evidence>
<dbReference type="EMBL" id="JBJKFK010000421">
    <property type="protein sequence ID" value="KAL3317155.1"/>
    <property type="molecule type" value="Genomic_DNA"/>
</dbReference>
<gene>
    <name evidence="1" type="ORF">Ciccas_004186</name>
</gene>
<reference evidence="1 2" key="1">
    <citation type="submission" date="2024-11" db="EMBL/GenBank/DDBJ databases">
        <title>Adaptive evolution of stress response genes in parasites aligns with host niche diversity.</title>
        <authorList>
            <person name="Hahn C."/>
            <person name="Resl P."/>
        </authorList>
    </citation>
    <scope>NUCLEOTIDE SEQUENCE [LARGE SCALE GENOMIC DNA]</scope>
    <source>
        <strain evidence="1">EGGRZ-B1_66</strain>
        <tissue evidence="1">Body</tissue>
    </source>
</reference>
<comment type="caution">
    <text evidence="1">The sequence shown here is derived from an EMBL/GenBank/DDBJ whole genome shotgun (WGS) entry which is preliminary data.</text>
</comment>
<sequence>MWKNLTYKQSSIISLSESVYYPSLSVTSHVSLKQLFQAHQFSPQPPDPIEYHHWSGQVKPRRYWPNRANYYQPPPLSPPGLPCHYPPLHPHQGWNLHFRIRINQPEDRNVIQLMVPQLNLRGILTRVYRPPVDKIKFISKVCRLLRDVSSLTNGELVITGACNLPHIPWTRFSSSPRLGPILSASLELDFAPEALAYLIKLLSIHAIPYGLTSK</sequence>
<organism evidence="1 2">
    <name type="scientific">Cichlidogyrus casuarinus</name>
    <dbReference type="NCBI Taxonomy" id="1844966"/>
    <lineage>
        <taxon>Eukaryota</taxon>
        <taxon>Metazoa</taxon>
        <taxon>Spiralia</taxon>
        <taxon>Lophotrochozoa</taxon>
        <taxon>Platyhelminthes</taxon>
        <taxon>Monogenea</taxon>
        <taxon>Monopisthocotylea</taxon>
        <taxon>Dactylogyridea</taxon>
        <taxon>Ancyrocephalidae</taxon>
        <taxon>Cichlidogyrus</taxon>
    </lineage>
</organism>
<accession>A0ABD2QC70</accession>
<dbReference type="AlphaFoldDB" id="A0ABD2QC70"/>
<keyword evidence="2" id="KW-1185">Reference proteome</keyword>
<proteinExistence type="predicted"/>